<protein>
    <recommendedName>
        <fullName evidence="3">XRE family transcriptional regulator</fullName>
    </recommendedName>
</protein>
<comment type="caution">
    <text evidence="1">The sequence shown here is derived from an EMBL/GenBank/DDBJ whole genome shotgun (WGS) entry which is preliminary data.</text>
</comment>
<reference evidence="1" key="1">
    <citation type="submission" date="2023-04" db="EMBL/GenBank/DDBJ databases">
        <title>Sphingomonas sp. MAHUQ-71 isolated from rice field.</title>
        <authorList>
            <person name="Huq M.A."/>
        </authorList>
    </citation>
    <scope>NUCLEOTIDE SEQUENCE</scope>
    <source>
        <strain evidence="1">MAHUQ-71</strain>
    </source>
</reference>
<proteinExistence type="predicted"/>
<dbReference type="RefSeq" id="WP_281045903.1">
    <property type="nucleotide sequence ID" value="NZ_JARYGZ010000003.1"/>
</dbReference>
<evidence type="ECO:0008006" key="3">
    <source>
        <dbReference type="Google" id="ProtNLM"/>
    </source>
</evidence>
<sequence length="153" mass="16634">MIHGNFRTPSASILLETIGVSLGRLKDRDRLTYADVGRVLGKGEDTAAKYRDATAEMGVVSFILGCREWNGAFANDVMSLVGMRVVPIDSSDATDRDALPAITGLLHEVALAFADDGKIDDEEIVEMRNEIEAAGHVIDMMRMRLKALTEVAP</sequence>
<evidence type="ECO:0000313" key="2">
    <source>
        <dbReference type="Proteomes" id="UP001160625"/>
    </source>
</evidence>
<dbReference type="Proteomes" id="UP001160625">
    <property type="component" value="Unassembled WGS sequence"/>
</dbReference>
<keyword evidence="2" id="KW-1185">Reference proteome</keyword>
<name>A0ABT6N5Z8_9SPHN</name>
<organism evidence="1 2">
    <name type="scientific">Sphingomonas oryzagri</name>
    <dbReference type="NCBI Taxonomy" id="3042314"/>
    <lineage>
        <taxon>Bacteria</taxon>
        <taxon>Pseudomonadati</taxon>
        <taxon>Pseudomonadota</taxon>
        <taxon>Alphaproteobacteria</taxon>
        <taxon>Sphingomonadales</taxon>
        <taxon>Sphingomonadaceae</taxon>
        <taxon>Sphingomonas</taxon>
    </lineage>
</organism>
<dbReference type="EMBL" id="JARYGZ010000003">
    <property type="protein sequence ID" value="MDH7640544.1"/>
    <property type="molecule type" value="Genomic_DNA"/>
</dbReference>
<accession>A0ABT6N5Z8</accession>
<evidence type="ECO:0000313" key="1">
    <source>
        <dbReference type="EMBL" id="MDH7640544.1"/>
    </source>
</evidence>
<gene>
    <name evidence="1" type="ORF">QGN17_17555</name>
</gene>